<evidence type="ECO:0000256" key="2">
    <source>
        <dbReference type="ARBA" id="ARBA00022448"/>
    </source>
</evidence>
<protein>
    <recommendedName>
        <fullName evidence="3">Exocyst subunit Exo70 family protein</fullName>
    </recommendedName>
</protein>
<feature type="domain" description="Exocyst complex subunit Exo70 C-terminal" evidence="6">
    <location>
        <begin position="273"/>
        <end position="522"/>
    </location>
</feature>
<dbReference type="InterPro" id="IPR046364">
    <property type="entry name" value="Exo70_C"/>
</dbReference>
<evidence type="ECO:0000256" key="5">
    <source>
        <dbReference type="SAM" id="MobiDB-lite"/>
    </source>
</evidence>
<dbReference type="GO" id="GO:0006887">
    <property type="term" value="P:exocytosis"/>
    <property type="evidence" value="ECO:0007669"/>
    <property type="project" value="UniProtKB-KW"/>
</dbReference>
<comment type="function">
    <text evidence="3">Component of the exocyst complex.</text>
</comment>
<evidence type="ECO:0000259" key="6">
    <source>
        <dbReference type="Pfam" id="PF03081"/>
    </source>
</evidence>
<keyword evidence="3" id="KW-0268">Exocytosis</keyword>
<feature type="region of interest" description="Disordered" evidence="5">
    <location>
        <begin position="164"/>
        <end position="190"/>
    </location>
</feature>
<keyword evidence="4" id="KW-0175">Coiled coil</keyword>
<accession>A0AAV0I0U1</accession>
<comment type="similarity">
    <text evidence="1 3">Belongs to the EXO70 family.</text>
</comment>
<dbReference type="SUPFAM" id="SSF74788">
    <property type="entry name" value="Cullin repeat-like"/>
    <property type="match status" value="1"/>
</dbReference>
<feature type="coiled-coil region" evidence="4">
    <location>
        <begin position="98"/>
        <end position="152"/>
    </location>
</feature>
<keyword evidence="2 3" id="KW-0813">Transport</keyword>
<dbReference type="InterPro" id="IPR016159">
    <property type="entry name" value="Cullin_repeat-like_dom_sf"/>
</dbReference>
<organism evidence="7 8">
    <name type="scientific">Linum tenue</name>
    <dbReference type="NCBI Taxonomy" id="586396"/>
    <lineage>
        <taxon>Eukaryota</taxon>
        <taxon>Viridiplantae</taxon>
        <taxon>Streptophyta</taxon>
        <taxon>Embryophyta</taxon>
        <taxon>Tracheophyta</taxon>
        <taxon>Spermatophyta</taxon>
        <taxon>Magnoliopsida</taxon>
        <taxon>eudicotyledons</taxon>
        <taxon>Gunneridae</taxon>
        <taxon>Pentapetalae</taxon>
        <taxon>rosids</taxon>
        <taxon>fabids</taxon>
        <taxon>Malpighiales</taxon>
        <taxon>Linaceae</taxon>
        <taxon>Linum</taxon>
    </lineage>
</organism>
<dbReference type="GO" id="GO:0015031">
    <property type="term" value="P:protein transport"/>
    <property type="evidence" value="ECO:0007669"/>
    <property type="project" value="UniProtKB-KW"/>
</dbReference>
<dbReference type="Pfam" id="PF03081">
    <property type="entry name" value="Exo70_C"/>
    <property type="match status" value="1"/>
</dbReference>
<keyword evidence="8" id="KW-1185">Reference proteome</keyword>
<evidence type="ECO:0000313" key="8">
    <source>
        <dbReference type="Proteomes" id="UP001154282"/>
    </source>
</evidence>
<reference evidence="7" key="1">
    <citation type="submission" date="2022-08" db="EMBL/GenBank/DDBJ databases">
        <authorList>
            <person name="Gutierrez-Valencia J."/>
        </authorList>
    </citation>
    <scope>NUCLEOTIDE SEQUENCE</scope>
</reference>
<dbReference type="AlphaFoldDB" id="A0AAV0I0U1"/>
<evidence type="ECO:0000256" key="3">
    <source>
        <dbReference type="RuleBase" id="RU365026"/>
    </source>
</evidence>
<name>A0AAV0I0U1_9ROSI</name>
<evidence type="ECO:0000256" key="4">
    <source>
        <dbReference type="SAM" id="Coils"/>
    </source>
</evidence>
<dbReference type="Proteomes" id="UP001154282">
    <property type="component" value="Unassembled WGS sequence"/>
</dbReference>
<gene>
    <name evidence="7" type="ORF">LITE_LOCUS7023</name>
</gene>
<dbReference type="GO" id="GO:0000145">
    <property type="term" value="C:exocyst"/>
    <property type="evidence" value="ECO:0007669"/>
    <property type="project" value="InterPro"/>
</dbReference>
<dbReference type="GO" id="GO:0005546">
    <property type="term" value="F:phosphatidylinositol-4,5-bisphosphate binding"/>
    <property type="evidence" value="ECO:0007669"/>
    <property type="project" value="InterPro"/>
</dbReference>
<proteinExistence type="inferred from homology"/>
<dbReference type="PANTHER" id="PTHR12542:SF135">
    <property type="entry name" value="EXOCYST COMPLEX COMPONENT EXO70A3-RELATED"/>
    <property type="match status" value="1"/>
</dbReference>
<comment type="caution">
    <text evidence="7">The sequence shown here is derived from an EMBL/GenBank/DDBJ whole genome shotgun (WGS) entry which is preliminary data.</text>
</comment>
<dbReference type="EMBL" id="CAMGYJ010000003">
    <property type="protein sequence ID" value="CAI0391131.1"/>
    <property type="molecule type" value="Genomic_DNA"/>
</dbReference>
<feature type="compositionally biased region" description="Basic and acidic residues" evidence="5">
    <location>
        <begin position="176"/>
        <end position="190"/>
    </location>
</feature>
<keyword evidence="3" id="KW-0653">Protein transport</keyword>
<dbReference type="InterPro" id="IPR004140">
    <property type="entry name" value="Exo70"/>
</dbReference>
<evidence type="ECO:0000313" key="7">
    <source>
        <dbReference type="EMBL" id="CAI0391131.1"/>
    </source>
</evidence>
<dbReference type="Pfam" id="PF20669">
    <property type="entry name" value="Exo70_N"/>
    <property type="match status" value="1"/>
</dbReference>
<dbReference type="PANTHER" id="PTHR12542">
    <property type="entry name" value="EXOCYST COMPLEX PROTEIN EXO70"/>
    <property type="match status" value="1"/>
</dbReference>
<sequence length="532" mass="60649">MGVPQTMVALAYRAEFMKEALEKSQTITDNMVSILGSFDHRLSALETAMRPTQIRTHSIRRAHENIDKTLKSAEGILTQFDQTRKAEAKILRGPHEDLESYLEAIEQLKATVKFFSSNKNFKSSDGVVHHANQLLAKAIVKLEEEFNTLLANYSKPVEPDRLFECLPNSLRPSSASDKHQGEGGNKHSPEQQKSLATAIYTLPTLIPPRVVPLLHDLALQMAQAGHQQQLFRIFRDTRATVLEQSLKKLGVERLTKDDVQRMQWEVLEAKIGNWIHYMRIAVKLLFSAEKKICDQILEGIESLRDPCFAEVTVNSVSVLLSFGEAIAKSKRSPEKLFVLLDMYEIMRELRSEFELVFGSKACMEMRESAFNLTIRLAQTAQETFVDFEEAVERDATKTAVLDGTVHPLTSYVINYVKFLFDYQSTVKQLFQELESTDPEGQLAAVTTRIMQALQTNLDGKSKQYRDPALTQLFLMNNIHYIVRSVRRSEAKDLLGDDWVQIHRRIVQQHANQYKRISWAKVLLGNLHRSSTV</sequence>
<evidence type="ECO:0000256" key="1">
    <source>
        <dbReference type="ARBA" id="ARBA00006756"/>
    </source>
</evidence>
<dbReference type="Gene3D" id="1.20.1280.170">
    <property type="entry name" value="Exocyst complex component Exo70"/>
    <property type="match status" value="1"/>
</dbReference>